<comment type="caution">
    <text evidence="3">The sequence shown here is derived from an EMBL/GenBank/DDBJ whole genome shotgun (WGS) entry which is preliminary data.</text>
</comment>
<dbReference type="InterPro" id="IPR008258">
    <property type="entry name" value="Transglycosylase_SLT_dom_1"/>
</dbReference>
<feature type="signal peptide" evidence="1">
    <location>
        <begin position="1"/>
        <end position="27"/>
    </location>
</feature>
<organism evidence="3 4">
    <name type="scientific">Pectobacterium aroidearum</name>
    <dbReference type="NCBI Taxonomy" id="1201031"/>
    <lineage>
        <taxon>Bacteria</taxon>
        <taxon>Pseudomonadati</taxon>
        <taxon>Pseudomonadota</taxon>
        <taxon>Gammaproteobacteria</taxon>
        <taxon>Enterobacterales</taxon>
        <taxon>Pectobacteriaceae</taxon>
        <taxon>Pectobacterium</taxon>
    </lineage>
</organism>
<evidence type="ECO:0000256" key="1">
    <source>
        <dbReference type="SAM" id="SignalP"/>
    </source>
</evidence>
<keyword evidence="1" id="KW-0732">Signal</keyword>
<feature type="domain" description="Transglycosylase SLT" evidence="2">
    <location>
        <begin position="36"/>
        <end position="165"/>
    </location>
</feature>
<proteinExistence type="predicted"/>
<feature type="chain" id="PRO_5047248304" evidence="1">
    <location>
        <begin position="28"/>
        <end position="197"/>
    </location>
</feature>
<evidence type="ECO:0000313" key="4">
    <source>
        <dbReference type="Proteomes" id="UP000530038"/>
    </source>
</evidence>
<gene>
    <name evidence="3" type="ORF">H2Y56_18765</name>
</gene>
<reference evidence="3 4" key="1">
    <citation type="submission" date="2020-07" db="EMBL/GenBank/DDBJ databases">
        <title>Characterization of Pectobacterium aroidearum strains causing soft rot on Amorphophallus konjac.</title>
        <authorList>
            <person name="Xie H."/>
        </authorList>
    </citation>
    <scope>NUCLEOTIDE SEQUENCE [LARGE SCALE GENOMIC DNA]</scope>
    <source>
        <strain evidence="3 4">MY10</strain>
    </source>
</reference>
<dbReference type="InterPro" id="IPR023346">
    <property type="entry name" value="Lysozyme-like_dom_sf"/>
</dbReference>
<dbReference type="SUPFAM" id="SSF53955">
    <property type="entry name" value="Lysozyme-like"/>
    <property type="match status" value="1"/>
</dbReference>
<sequence length="197" mass="21833">MATPALNAMQRLNVLLAYLLLTSLAQAQEIPPPAYQLAAQRAGIPSAVLYAVALQESGVYRKERIVPWPWSLNIAGQSRRYASRAQACAGVHQALQDVPPTRIDVGLGQINLGWQKHRYRQPCELLDPYNNLAIAAQILKEQHTPGEDWLQAIGRYHRPAGGAPAARYRRSVSQHLQRVLGPQQQFFAPTVSKETSP</sequence>
<protein>
    <submittedName>
        <fullName evidence="3">Transglycosylase SLT domain-containing protein</fullName>
    </submittedName>
</protein>
<dbReference type="Pfam" id="PF01464">
    <property type="entry name" value="SLT"/>
    <property type="match status" value="1"/>
</dbReference>
<evidence type="ECO:0000313" key="3">
    <source>
        <dbReference type="EMBL" id="MBA5234136.1"/>
    </source>
</evidence>
<keyword evidence="4" id="KW-1185">Reference proteome</keyword>
<dbReference type="EMBL" id="JACERK010000011">
    <property type="protein sequence ID" value="MBA5234136.1"/>
    <property type="molecule type" value="Genomic_DNA"/>
</dbReference>
<evidence type="ECO:0000259" key="2">
    <source>
        <dbReference type="Pfam" id="PF01464"/>
    </source>
</evidence>
<dbReference type="RefSeq" id="WP_181830296.1">
    <property type="nucleotide sequence ID" value="NZ_JACERI010000010.1"/>
</dbReference>
<dbReference type="Proteomes" id="UP000530038">
    <property type="component" value="Unassembled WGS sequence"/>
</dbReference>
<accession>A0ABR5ZI50</accession>
<dbReference type="Gene3D" id="1.10.530.10">
    <property type="match status" value="1"/>
</dbReference>
<name>A0ABR5ZI50_9GAMM</name>